<dbReference type="PANTHER" id="PTHR32063">
    <property type="match status" value="1"/>
</dbReference>
<feature type="transmembrane region" description="Helical" evidence="1">
    <location>
        <begin position="363"/>
        <end position="383"/>
    </location>
</feature>
<dbReference type="InterPro" id="IPR027463">
    <property type="entry name" value="AcrB_DN_DC_subdom"/>
</dbReference>
<feature type="transmembrane region" description="Helical" evidence="1">
    <location>
        <begin position="12"/>
        <end position="30"/>
    </location>
</feature>
<keyword evidence="3" id="KW-1185">Reference proteome</keyword>
<dbReference type="PANTHER" id="PTHR32063:SF0">
    <property type="entry name" value="SWARMING MOTILITY PROTEIN SWRC"/>
    <property type="match status" value="1"/>
</dbReference>
<dbReference type="AlphaFoldDB" id="A0A0C2EGX9"/>
<accession>A0A0C2EGX9</accession>
<dbReference type="Proteomes" id="UP000035068">
    <property type="component" value="Unassembled WGS sequence"/>
</dbReference>
<evidence type="ECO:0000256" key="1">
    <source>
        <dbReference type="SAM" id="Phobius"/>
    </source>
</evidence>
<feature type="transmembrane region" description="Helical" evidence="1">
    <location>
        <begin position="935"/>
        <end position="955"/>
    </location>
</feature>
<gene>
    <name evidence="2" type="ORF">GFER_04670</name>
</gene>
<name>A0A0C2EGX9_9BACT</name>
<dbReference type="SUPFAM" id="SSF82693">
    <property type="entry name" value="Multidrug efflux transporter AcrB pore domain, PN1, PN2, PC1 and PC2 subdomains"/>
    <property type="match status" value="2"/>
</dbReference>
<feature type="transmembrane region" description="Helical" evidence="1">
    <location>
        <begin position="389"/>
        <end position="413"/>
    </location>
</feature>
<keyword evidence="1" id="KW-0812">Transmembrane</keyword>
<dbReference type="EMBL" id="JWJD01000001">
    <property type="protein sequence ID" value="KIH77913.1"/>
    <property type="molecule type" value="Genomic_DNA"/>
</dbReference>
<sequence>MSLITLSVKRQVGVTVGVLLVVLFGMISLLRTPIQLTPEVSRPEITVSTLWPGAAPEEVEKEIVQRQEDELKGVEGVVEMKSESRDSQGRIVLTFVPGTDMDSALLKVSNRLNQVRNIPLDAERPVISTVNTDDQPIAWFALKPGPGNPNPVYTYKTFAEDYIKARFERVPGVARSNLFGGREREMQVIVDPEKLAAVGLTLGEFIRALDAENVNISAGSFDEGKRRYLVRTLAELTTPEDVGNIALRTASGERVFVRDLAETRLGYEQPTVSVRQIGEPAIAINVQRESGTNVLEVMEGLREALRELNAGIIPEENLTLDQVYDETEYIDSAITLVMNNLWIGGSLAILILLLFLRSVAPTFIVATAIPVSVVGTFIVMTLFGRTINVISLAGLAFAVGMVVDNAIVVLENIYRHRQMGKGRQEAAIDGTREVWGAILSSTLTTIAVFLPIFFIVEETGQLFRDIAIAICAAVALSLIISVSVIPSAAARLLTDRAVVRATDSGTKRRDLRELFGLVALAERFTNHVARVVYWVSRRVWVCLGVVVLFTVGALGTAWLLAPEAEYLPTGNRNLLIAVLLPPPGYNVEEFIRIAEDLEADIAHLWDPDYDDRGRTPAMGHFFYVASGRQIFMGTRTRDPARVRELIPYLQERLAQTPGMIAIVAQTSLFERGLTAGRSIEVEFSGVDLTRLVDIGSKAFGALREELPGAQVRPVPSLDLGNPEIRVLPDRVRLADLGLSARDLGIIVDALLDGHRASTVNVDGSEIDLVVMGAEAFAGRTQDLPNLLLRAPGGQKVPLGAVAEVRLVAGPEQINRSEGIRTIALEVRPPEDIPLETAIEIIQTQVIEPLRADGVLGSDVRVRLAGTADKLEVTFDVLKWNFVLALIITYLLMAALFESFFYPLVIMFSVPLAMAGGFLGLWLVSNLLTYQPLDVLTMLGFIILVGTVVNNAILIVHQSLNFMRDQAMEAREALREAVRTRIRPIFMSVGTSTFGMLPLVLFPGAGSELYRGLGSVVIGGLVVSTLFTLLLVPALFSLLLSLRTLLTGRAAKGVEESRG</sequence>
<feature type="transmembrane region" description="Helical" evidence="1">
    <location>
        <begin position="434"/>
        <end position="454"/>
    </location>
</feature>
<feature type="transmembrane region" description="Helical" evidence="1">
    <location>
        <begin position="903"/>
        <end position="923"/>
    </location>
</feature>
<dbReference type="SUPFAM" id="SSF82714">
    <property type="entry name" value="Multidrug efflux transporter AcrB TolC docking domain, DN and DC subdomains"/>
    <property type="match status" value="2"/>
</dbReference>
<keyword evidence="1" id="KW-1133">Transmembrane helix</keyword>
<dbReference type="Gene3D" id="3.30.70.1320">
    <property type="entry name" value="Multidrug efflux transporter AcrB pore domain like"/>
    <property type="match status" value="1"/>
</dbReference>
<comment type="caution">
    <text evidence="2">The sequence shown here is derived from an EMBL/GenBank/DDBJ whole genome shotgun (WGS) entry which is preliminary data.</text>
</comment>
<dbReference type="Gene3D" id="3.30.2090.10">
    <property type="entry name" value="Multidrug efflux transporter AcrB TolC docking domain, DN and DC subdomains"/>
    <property type="match status" value="2"/>
</dbReference>
<dbReference type="PRINTS" id="PR00702">
    <property type="entry name" value="ACRIFLAVINRP"/>
</dbReference>
<organism evidence="2 3">
    <name type="scientific">Geoalkalibacter ferrihydriticus DSM 17813</name>
    <dbReference type="NCBI Taxonomy" id="1121915"/>
    <lineage>
        <taxon>Bacteria</taxon>
        <taxon>Pseudomonadati</taxon>
        <taxon>Thermodesulfobacteriota</taxon>
        <taxon>Desulfuromonadia</taxon>
        <taxon>Desulfuromonadales</taxon>
        <taxon>Geoalkalibacteraceae</taxon>
        <taxon>Geoalkalibacter</taxon>
    </lineage>
</organism>
<evidence type="ECO:0000313" key="3">
    <source>
        <dbReference type="Proteomes" id="UP000035068"/>
    </source>
</evidence>
<dbReference type="Gene3D" id="3.30.70.1440">
    <property type="entry name" value="Multidrug efflux transporter AcrB pore domain"/>
    <property type="match status" value="1"/>
</dbReference>
<proteinExistence type="predicted"/>
<feature type="transmembrane region" description="Helical" evidence="1">
    <location>
        <begin position="879"/>
        <end position="896"/>
    </location>
</feature>
<feature type="transmembrane region" description="Helical" evidence="1">
    <location>
        <begin position="336"/>
        <end position="356"/>
    </location>
</feature>
<feature type="transmembrane region" description="Helical" evidence="1">
    <location>
        <begin position="539"/>
        <end position="561"/>
    </location>
</feature>
<dbReference type="InterPro" id="IPR001036">
    <property type="entry name" value="Acrflvin-R"/>
</dbReference>
<feature type="transmembrane region" description="Helical" evidence="1">
    <location>
        <begin position="466"/>
        <end position="490"/>
    </location>
</feature>
<feature type="transmembrane region" description="Helical" evidence="1">
    <location>
        <begin position="984"/>
        <end position="1004"/>
    </location>
</feature>
<dbReference type="Gene3D" id="1.20.1640.10">
    <property type="entry name" value="Multidrug efflux transporter AcrB transmembrane domain"/>
    <property type="match status" value="2"/>
</dbReference>
<dbReference type="SUPFAM" id="SSF82866">
    <property type="entry name" value="Multidrug efflux transporter AcrB transmembrane domain"/>
    <property type="match status" value="2"/>
</dbReference>
<dbReference type="GO" id="GO:0005886">
    <property type="term" value="C:plasma membrane"/>
    <property type="evidence" value="ECO:0007669"/>
    <property type="project" value="TreeGrafter"/>
</dbReference>
<protein>
    <recommendedName>
        <fullName evidence="4">Acriflavin resistance protein</fullName>
    </recommendedName>
</protein>
<dbReference type="RefSeq" id="WP_040096485.1">
    <property type="nucleotide sequence ID" value="NZ_JWJD01000001.1"/>
</dbReference>
<dbReference type="Gene3D" id="3.30.70.1430">
    <property type="entry name" value="Multidrug efflux transporter AcrB pore domain"/>
    <property type="match status" value="2"/>
</dbReference>
<reference evidence="2 3" key="1">
    <citation type="submission" date="2014-12" db="EMBL/GenBank/DDBJ databases">
        <title>Genomes of Geoalkalibacter ferrihydriticus and Geoalkalibacter subterraneus, two haloalkaliphilic metal-reducing members of the Geobacteraceae.</title>
        <authorList>
            <person name="Badalamenti J.P."/>
            <person name="Torres C.I."/>
            <person name="Krajmalnik-Brown R."/>
            <person name="Bond D.R."/>
        </authorList>
    </citation>
    <scope>NUCLEOTIDE SEQUENCE [LARGE SCALE GENOMIC DNA]</scope>
    <source>
        <strain evidence="2 3">DSM 17813</strain>
    </source>
</reference>
<feature type="transmembrane region" description="Helical" evidence="1">
    <location>
        <begin position="1016"/>
        <end position="1041"/>
    </location>
</feature>
<evidence type="ECO:0000313" key="2">
    <source>
        <dbReference type="EMBL" id="KIH77913.1"/>
    </source>
</evidence>
<keyword evidence="1" id="KW-0472">Membrane</keyword>
<evidence type="ECO:0008006" key="4">
    <source>
        <dbReference type="Google" id="ProtNLM"/>
    </source>
</evidence>
<dbReference type="GO" id="GO:0042910">
    <property type="term" value="F:xenobiotic transmembrane transporter activity"/>
    <property type="evidence" value="ECO:0007669"/>
    <property type="project" value="TreeGrafter"/>
</dbReference>
<dbReference type="Pfam" id="PF00873">
    <property type="entry name" value="ACR_tran"/>
    <property type="match status" value="1"/>
</dbReference>